<feature type="domain" description="GP-PDE" evidence="1">
    <location>
        <begin position="1"/>
        <end position="237"/>
    </location>
</feature>
<accession>E6TW58</accession>
<protein>
    <submittedName>
        <fullName evidence="2">Glycerophosphoryl diester phosphodiesterase</fullName>
    </submittedName>
</protein>
<evidence type="ECO:0000313" key="3">
    <source>
        <dbReference type="Proteomes" id="UP000001401"/>
    </source>
</evidence>
<dbReference type="PANTHER" id="PTHR46211:SF1">
    <property type="entry name" value="GLYCEROPHOSPHODIESTER PHOSPHODIESTERASE, CYTOPLASMIC"/>
    <property type="match status" value="1"/>
</dbReference>
<name>E6TW58_EVAC2</name>
<dbReference type="KEGG" id="bco:Bcell_1618"/>
<dbReference type="SUPFAM" id="SSF51695">
    <property type="entry name" value="PLC-like phosphodiesterases"/>
    <property type="match status" value="1"/>
</dbReference>
<evidence type="ECO:0000259" key="1">
    <source>
        <dbReference type="PROSITE" id="PS51704"/>
    </source>
</evidence>
<dbReference type="Pfam" id="PF03009">
    <property type="entry name" value="GDPD"/>
    <property type="match status" value="1"/>
</dbReference>
<dbReference type="Proteomes" id="UP000001401">
    <property type="component" value="Chromosome"/>
</dbReference>
<dbReference type="GO" id="GO:0006629">
    <property type="term" value="P:lipid metabolic process"/>
    <property type="evidence" value="ECO:0007669"/>
    <property type="project" value="InterPro"/>
</dbReference>
<dbReference type="HOGENOM" id="CLU_030006_3_5_9"/>
<dbReference type="GO" id="GO:0008081">
    <property type="term" value="F:phosphoric diester hydrolase activity"/>
    <property type="evidence" value="ECO:0007669"/>
    <property type="project" value="InterPro"/>
</dbReference>
<dbReference type="InterPro" id="IPR017946">
    <property type="entry name" value="PLC-like_Pdiesterase_TIM-brl"/>
</dbReference>
<dbReference type="EMBL" id="CP002394">
    <property type="protein sequence ID" value="ADU29881.1"/>
    <property type="molecule type" value="Genomic_DNA"/>
</dbReference>
<gene>
    <name evidence="2" type="ordered locus">Bcell_1618</name>
</gene>
<dbReference type="eggNOG" id="COG0584">
    <property type="taxonomic scope" value="Bacteria"/>
</dbReference>
<proteinExistence type="predicted"/>
<dbReference type="PROSITE" id="PS51704">
    <property type="entry name" value="GP_PDE"/>
    <property type="match status" value="1"/>
</dbReference>
<dbReference type="STRING" id="649639.Bcell_1618"/>
<reference evidence="2" key="1">
    <citation type="submission" date="2010-12" db="EMBL/GenBank/DDBJ databases">
        <title>Complete sequence of Bacillus cellulosilyticus DSM 2522.</title>
        <authorList>
            <consortium name="US DOE Joint Genome Institute"/>
            <person name="Lucas S."/>
            <person name="Copeland A."/>
            <person name="Lapidus A."/>
            <person name="Cheng J.-F."/>
            <person name="Bruce D."/>
            <person name="Goodwin L."/>
            <person name="Pitluck S."/>
            <person name="Chertkov O."/>
            <person name="Detter J.C."/>
            <person name="Han C."/>
            <person name="Tapia R."/>
            <person name="Land M."/>
            <person name="Hauser L."/>
            <person name="Jeffries C."/>
            <person name="Kyrpides N."/>
            <person name="Ivanova N."/>
            <person name="Mikhailova N."/>
            <person name="Brumm P."/>
            <person name="Mead D."/>
            <person name="Woyke T."/>
        </authorList>
    </citation>
    <scope>NUCLEOTIDE SEQUENCE [LARGE SCALE GENOMIC DNA]</scope>
    <source>
        <strain evidence="2">DSM 2522</strain>
    </source>
</reference>
<dbReference type="PANTHER" id="PTHR46211">
    <property type="entry name" value="GLYCEROPHOSPHORYL DIESTER PHOSPHODIESTERASE"/>
    <property type="match status" value="1"/>
</dbReference>
<keyword evidence="3" id="KW-1185">Reference proteome</keyword>
<evidence type="ECO:0000313" key="2">
    <source>
        <dbReference type="EMBL" id="ADU29881.1"/>
    </source>
</evidence>
<dbReference type="Gene3D" id="3.20.20.190">
    <property type="entry name" value="Phosphatidylinositol (PI) phosphodiesterase"/>
    <property type="match status" value="1"/>
</dbReference>
<dbReference type="RefSeq" id="WP_013488218.1">
    <property type="nucleotide sequence ID" value="NC_014829.1"/>
</dbReference>
<dbReference type="AlphaFoldDB" id="E6TW58"/>
<dbReference type="InterPro" id="IPR030395">
    <property type="entry name" value="GP_PDE_dom"/>
</dbReference>
<dbReference type="OrthoDB" id="384721at2"/>
<organism evidence="2 3">
    <name type="scientific">Evansella cellulosilytica (strain ATCC 21833 / DSM 2522 / FERM P-1141 / JCM 9156 / N-4)</name>
    <name type="common">Bacillus cellulosilyticus</name>
    <dbReference type="NCBI Taxonomy" id="649639"/>
    <lineage>
        <taxon>Bacteria</taxon>
        <taxon>Bacillati</taxon>
        <taxon>Bacillota</taxon>
        <taxon>Bacilli</taxon>
        <taxon>Bacillales</taxon>
        <taxon>Bacillaceae</taxon>
        <taxon>Evansella</taxon>
    </lineage>
</organism>
<sequence length="245" mass="28631">MKIIAHRGNKQYYPENTMISFHSAAMYPIDGIEFDLQLTKDEIPVVIHDDKIDRTTNGTGSVSSYTFDELKKYDAGSWFHSRFRGERIPSLEEVVHWAKDKELTLHIELKRQKRKTNRYLHACLQIIDEYNMNESVVISTFFHPYLNVIKQINPAIRTALLTKLPVIKAVKYAKKVNADAIHIRHTFQSSYYYQRWTLNGLPVRAYNVKRLRDALKCQRHNIDAIITSNLKQLTDFIRSESMSSP</sequence>